<dbReference type="NCBIfam" id="TIGR01451">
    <property type="entry name" value="B_ant_repeat"/>
    <property type="match status" value="2"/>
</dbReference>
<gene>
    <name evidence="3" type="ORF">FHY56_17660</name>
</gene>
<comment type="caution">
    <text evidence="3">The sequence shown here is derived from an EMBL/GenBank/DDBJ whole genome shotgun (WGS) entry which is preliminary data.</text>
</comment>
<evidence type="ECO:0000259" key="1">
    <source>
        <dbReference type="Pfam" id="PF01345"/>
    </source>
</evidence>
<dbReference type="RefSeq" id="WP_140906426.1">
    <property type="nucleotide sequence ID" value="NZ_ML636831.1"/>
</dbReference>
<proteinExistence type="predicted"/>
<keyword evidence="4" id="KW-1185">Reference proteome</keyword>
<dbReference type="Proteomes" id="UP000315388">
    <property type="component" value="Unassembled WGS sequence"/>
</dbReference>
<dbReference type="InterPro" id="IPR051172">
    <property type="entry name" value="Chlamydia_OmcB"/>
</dbReference>
<evidence type="ECO:0000259" key="2">
    <source>
        <dbReference type="Pfam" id="PF24514"/>
    </source>
</evidence>
<dbReference type="InterPro" id="IPR047589">
    <property type="entry name" value="DUF11_rpt"/>
</dbReference>
<evidence type="ECO:0000313" key="3">
    <source>
        <dbReference type="EMBL" id="TPF73858.1"/>
    </source>
</evidence>
<dbReference type="Pfam" id="PF01345">
    <property type="entry name" value="DUF11"/>
    <property type="match status" value="2"/>
</dbReference>
<dbReference type="PANTHER" id="PTHR34819:SF3">
    <property type="entry name" value="CELL SURFACE PROTEIN"/>
    <property type="match status" value="1"/>
</dbReference>
<protein>
    <submittedName>
        <fullName evidence="3">Isopeptide-forming domain-containing fimbrial protein</fullName>
    </submittedName>
</protein>
<dbReference type="SUPFAM" id="SSF49401">
    <property type="entry name" value="Bacterial adhesins"/>
    <property type="match status" value="2"/>
</dbReference>
<name>A0A502BK19_9HYPH</name>
<feature type="domain" description="DUF11" evidence="1">
    <location>
        <begin position="1166"/>
        <end position="1257"/>
    </location>
</feature>
<dbReference type="InterPro" id="IPR026466">
    <property type="entry name" value="Fim_isopep_form_D2_dom"/>
</dbReference>
<accession>A0A502BK19</accession>
<feature type="domain" description="SpaA-like prealbumin fold" evidence="2">
    <location>
        <begin position="433"/>
        <end position="539"/>
    </location>
</feature>
<dbReference type="InterPro" id="IPR008966">
    <property type="entry name" value="Adhesion_dom_sf"/>
</dbReference>
<dbReference type="InterPro" id="IPR055371">
    <property type="entry name" value="SpaA_PFL_dom_4"/>
</dbReference>
<dbReference type="EMBL" id="VEWJ01000033">
    <property type="protein sequence ID" value="TPF73858.1"/>
    <property type="molecule type" value="Genomic_DNA"/>
</dbReference>
<dbReference type="NCBIfam" id="TIGR04226">
    <property type="entry name" value="RrgB_K2N_iso_D2"/>
    <property type="match status" value="3"/>
</dbReference>
<sequence>MYHVDKSMTADNKSTRGMTAQVGLYCASIDVDINGNVSATPTTPDGVPAVLGQAYDQLGTVRHGYCPSGSIAGQLGGYDRTSQAGYPWSSSLDLYCTPLNKILGDWIGLNKSQTSSGQLVGVNETNYPHTQRGPFCDVANSFSAVAGIHRQAGGQGYDGINVYCGQLQQARLSAIVNFNNYNWDRTLGGGGWLVNLMQNGSVLTGHSRSGTDKVPYGSASDNNTSVFNLDSELYVLPNGNYGAEISQAPNNISDNAFVQSGSCIRNDFTLSNIEDNSCELTVSGRPDLSVSIQTPNDTYDQIGQQKNVSFRAANLGPGIVQSNYGYSLDVTIPTGWTVPNSSLPNGCSINGQVLTCLVNIALAGSTEAGQEGGAIEYTVPFETTSSVSQGSFPVSLKLNREIPDNSGDLTRIDYNTENDTAQSNVDYATIATITLSKKTIGGSGTFQFSGTNGVLNHNITTTSDGATVKGPIQHPDDLSLPVVFTEVSPENWRMTEVSCTDADTGSAIPVSSDIQSFNFTISPDELLQYDDISCLVVNEFVNIQTNKTSSKSNGSSVKIGDDIEYTLTTVISGGSSIADIVLTDTMSSGLTFNEVSSHSSEFTIDTGSAPVLSFTLPAGTQPGTYEVVYTATVNSSAVTEVNNNVVTSAGTCQNCSIVNPVVIVNTNKTANLNGFPPSNPPQAVQHGDVIVYTLETTVQGGVLPEDLVLEDSLSSGLEFMIVTSAGDFAVDQSAAPIIKFTLPAGASEGVHQVIYQVKVLESATIDVSNSVTPNWGGCVVCSTVNPIVGIITNKNSSPDSGTSVEVNDLIEYTITVDISDGVTTHDLNIEDILGSGLEFAGIVNQGSFVNIVSAGSSIKATLPAGSSQGSYDLVYTASVSSSANTSVNNQVIVSDGACGVCETSHLLVGISTNKSANIPNNQSVQISDEISYTLTVTVVGAATSQPVILEDTLGPGLTLDTASINADSAFTVDLSGSNPKFTLESGTSAGTYTVNYKATVNDSAQETVKNAVVTDHGACDSCVIENPVLTIVTNKNSNITPGSSVNSGDIITYTIETVISSDVSTGTLVTSNEILVTDQLGDGLTLIESSVDGDFAADITGNPTLRFTLVPGTPAGTYRETYQALVNENATVSVSNEVTSNHGACDDCEVIVPVSSVTTQKTSDVASGSTVQIDDEITYTLSVTVSDAATANDLVLTDTLGAGLTYVDGSASGADFTHDVSGAPVLVFTLPAGAGVGTHEVTYKATVNENATATVGNKVVSDGGACDDCEVIVPVSSVTTQKTE</sequence>
<reference evidence="3 4" key="1">
    <citation type="journal article" date="2003" name="Int. J. Syst. Evol. Microbiol.">
        <title>Towards a standardized format for the description of a novel species (of an established genus): Ochrobactrum gallinifaecis sp. nov.</title>
        <authorList>
            <person name="Kampfer P."/>
            <person name="Buczolits S."/>
            <person name="Albrecht A."/>
            <person name="Busse H.J."/>
            <person name="Stackebrandt E."/>
        </authorList>
    </citation>
    <scope>NUCLEOTIDE SEQUENCE [LARGE SCALE GENOMIC DNA]</scope>
    <source>
        <strain evidence="3 4">ISO 196</strain>
    </source>
</reference>
<dbReference type="Pfam" id="PF24514">
    <property type="entry name" value="SpaA_4"/>
    <property type="match status" value="1"/>
</dbReference>
<dbReference type="PANTHER" id="PTHR34819">
    <property type="entry name" value="LARGE CYSTEINE-RICH PERIPLASMIC PROTEIN OMCB"/>
    <property type="match status" value="1"/>
</dbReference>
<dbReference type="InterPro" id="IPR001434">
    <property type="entry name" value="OmcB-like_DUF11"/>
</dbReference>
<dbReference type="Gene3D" id="2.60.40.740">
    <property type="match status" value="3"/>
</dbReference>
<dbReference type="OrthoDB" id="8450662at2"/>
<feature type="domain" description="DUF11" evidence="1">
    <location>
        <begin position="919"/>
        <end position="1015"/>
    </location>
</feature>
<evidence type="ECO:0000313" key="4">
    <source>
        <dbReference type="Proteomes" id="UP000315388"/>
    </source>
</evidence>
<organism evidence="3 4">
    <name type="scientific">Brucella gallinifaecis</name>
    <dbReference type="NCBI Taxonomy" id="215590"/>
    <lineage>
        <taxon>Bacteria</taxon>
        <taxon>Pseudomonadati</taxon>
        <taxon>Pseudomonadota</taxon>
        <taxon>Alphaproteobacteria</taxon>
        <taxon>Hyphomicrobiales</taxon>
        <taxon>Brucellaceae</taxon>
        <taxon>Brucella/Ochrobactrum group</taxon>
        <taxon>Brucella</taxon>
    </lineage>
</organism>